<dbReference type="InterPro" id="IPR008921">
    <property type="entry name" value="DNA_pol3_clamp-load_cplx_C"/>
</dbReference>
<keyword evidence="2 11" id="KW-0808">Transferase</keyword>
<dbReference type="GO" id="GO:0046872">
    <property type="term" value="F:metal ion binding"/>
    <property type="evidence" value="ECO:0007669"/>
    <property type="project" value="UniProtKB-KW"/>
</dbReference>
<comment type="subunit">
    <text evidence="11">DNA polymerase III contains a core (composed of alpha, epsilon and theta chains) that associates with a tau subunit. This core dimerizes to form the POLIII' complex. PolIII' associates with the gamma complex (composed of gamma, delta, delta', psi and chi chains) and with the beta chain to form the complete DNA polymerase III complex.</text>
</comment>
<dbReference type="GO" id="GO:0006261">
    <property type="term" value="P:DNA-templated DNA replication"/>
    <property type="evidence" value="ECO:0007669"/>
    <property type="project" value="TreeGrafter"/>
</dbReference>
<accession>A0A1F5YRN1</accession>
<dbReference type="AlphaFoldDB" id="A0A1F5YRN1"/>
<keyword evidence="3 11" id="KW-0548">Nucleotidyltransferase</keyword>
<keyword evidence="9 11" id="KW-0239">DNA-directed DNA polymerase</keyword>
<comment type="catalytic activity">
    <reaction evidence="10 11">
        <text>DNA(n) + a 2'-deoxyribonucleoside 5'-triphosphate = DNA(n+1) + diphosphate</text>
        <dbReference type="Rhea" id="RHEA:22508"/>
        <dbReference type="Rhea" id="RHEA-COMP:17339"/>
        <dbReference type="Rhea" id="RHEA-COMP:17340"/>
        <dbReference type="ChEBI" id="CHEBI:33019"/>
        <dbReference type="ChEBI" id="CHEBI:61560"/>
        <dbReference type="ChEBI" id="CHEBI:173112"/>
        <dbReference type="EC" id="2.7.7.7"/>
    </reaction>
</comment>
<evidence type="ECO:0000313" key="15">
    <source>
        <dbReference type="Proteomes" id="UP000179129"/>
    </source>
</evidence>
<dbReference type="GO" id="GO:0009360">
    <property type="term" value="C:DNA polymerase III complex"/>
    <property type="evidence" value="ECO:0007669"/>
    <property type="project" value="InterPro"/>
</dbReference>
<dbReference type="Proteomes" id="UP000179129">
    <property type="component" value="Unassembled WGS sequence"/>
</dbReference>
<keyword evidence="8 11" id="KW-0067">ATP-binding</keyword>
<dbReference type="Pfam" id="PF12169">
    <property type="entry name" value="DNA_pol3_gamma3"/>
    <property type="match status" value="1"/>
</dbReference>
<comment type="function">
    <text evidence="11">DNA polymerase III is a complex, multichain enzyme responsible for most of the replicative synthesis in bacteria. This DNA polymerase also exhibits 3' to 5' exonuclease activity.</text>
</comment>
<dbReference type="InterPro" id="IPR027417">
    <property type="entry name" value="P-loop_NTPase"/>
</dbReference>
<dbReference type="Gene3D" id="3.40.50.300">
    <property type="entry name" value="P-loop containing nucleotide triphosphate hydrolases"/>
    <property type="match status" value="1"/>
</dbReference>
<dbReference type="NCBIfam" id="NF004046">
    <property type="entry name" value="PRK05563.1"/>
    <property type="match status" value="1"/>
</dbReference>
<evidence type="ECO:0000256" key="10">
    <source>
        <dbReference type="ARBA" id="ARBA00049244"/>
    </source>
</evidence>
<evidence type="ECO:0000256" key="3">
    <source>
        <dbReference type="ARBA" id="ARBA00022695"/>
    </source>
</evidence>
<dbReference type="InterPro" id="IPR022754">
    <property type="entry name" value="DNA_pol_III_gamma-3"/>
</dbReference>
<dbReference type="EC" id="2.7.7.7" evidence="11"/>
<dbReference type="GO" id="GO:0005524">
    <property type="term" value="F:ATP binding"/>
    <property type="evidence" value="ECO:0007669"/>
    <property type="project" value="UniProtKB-KW"/>
</dbReference>
<dbReference type="Gene3D" id="1.10.8.60">
    <property type="match status" value="1"/>
</dbReference>
<evidence type="ECO:0000256" key="8">
    <source>
        <dbReference type="ARBA" id="ARBA00022840"/>
    </source>
</evidence>
<comment type="caution">
    <text evidence="14">The sequence shown here is derived from an EMBL/GenBank/DDBJ whole genome shotgun (WGS) entry which is preliminary data.</text>
</comment>
<name>A0A1F5YRN1_9BACT</name>
<dbReference type="InterPro" id="IPR012763">
    <property type="entry name" value="DNA_pol_III_sug/sutau_N"/>
</dbReference>
<dbReference type="Pfam" id="PF22608">
    <property type="entry name" value="DNAX_ATPase_lid"/>
    <property type="match status" value="1"/>
</dbReference>
<evidence type="ECO:0000256" key="1">
    <source>
        <dbReference type="ARBA" id="ARBA00006360"/>
    </source>
</evidence>
<feature type="domain" description="AAA+ ATPase" evidence="13">
    <location>
        <begin position="37"/>
        <end position="179"/>
    </location>
</feature>
<dbReference type="Pfam" id="PF13177">
    <property type="entry name" value="DNA_pol3_delta2"/>
    <property type="match status" value="1"/>
</dbReference>
<dbReference type="GO" id="GO:0003887">
    <property type="term" value="F:DNA-directed DNA polymerase activity"/>
    <property type="evidence" value="ECO:0007669"/>
    <property type="project" value="UniProtKB-KW"/>
</dbReference>
<dbReference type="Gene3D" id="1.20.272.10">
    <property type="match status" value="1"/>
</dbReference>
<dbReference type="CDD" id="cd18137">
    <property type="entry name" value="HLD_clamp_pol_III_gamma_tau"/>
    <property type="match status" value="1"/>
</dbReference>
<feature type="region of interest" description="Disordered" evidence="12">
    <location>
        <begin position="385"/>
        <end position="444"/>
    </location>
</feature>
<dbReference type="FunFam" id="3.40.50.300:FF:000014">
    <property type="entry name" value="DNA polymerase III subunit gamma/tau"/>
    <property type="match status" value="1"/>
</dbReference>
<evidence type="ECO:0000313" key="14">
    <source>
        <dbReference type="EMBL" id="OGG02868.1"/>
    </source>
</evidence>
<protein>
    <recommendedName>
        <fullName evidence="11">DNA polymerase III subunit gamma/tau</fullName>
        <ecNumber evidence="11">2.7.7.7</ecNumber>
    </recommendedName>
</protein>
<evidence type="ECO:0000259" key="13">
    <source>
        <dbReference type="SMART" id="SM00382"/>
    </source>
</evidence>
<dbReference type="InterPro" id="IPR045085">
    <property type="entry name" value="HLD_clamp_pol_III_gamma_tau"/>
</dbReference>
<dbReference type="PRINTS" id="PR00300">
    <property type="entry name" value="CLPPROTEASEA"/>
</dbReference>
<feature type="compositionally biased region" description="Low complexity" evidence="12">
    <location>
        <begin position="396"/>
        <end position="417"/>
    </location>
</feature>
<keyword evidence="6 11" id="KW-0547">Nucleotide-binding</keyword>
<evidence type="ECO:0000256" key="12">
    <source>
        <dbReference type="SAM" id="MobiDB-lite"/>
    </source>
</evidence>
<evidence type="ECO:0000256" key="11">
    <source>
        <dbReference type="RuleBase" id="RU364063"/>
    </source>
</evidence>
<dbReference type="SMART" id="SM00382">
    <property type="entry name" value="AAA"/>
    <property type="match status" value="1"/>
</dbReference>
<keyword evidence="7" id="KW-0862">Zinc</keyword>
<dbReference type="NCBIfam" id="TIGR02397">
    <property type="entry name" value="dnaX_nterm"/>
    <property type="match status" value="1"/>
</dbReference>
<evidence type="ECO:0000256" key="7">
    <source>
        <dbReference type="ARBA" id="ARBA00022833"/>
    </source>
</evidence>
<evidence type="ECO:0000256" key="9">
    <source>
        <dbReference type="ARBA" id="ARBA00022932"/>
    </source>
</evidence>
<sequence length="586" mass="63598">MSYLVLARKYRPLLFSDVAAQEHVTRTLINAITAERISHAYLFTGPRGVGKTSTARILARAVNCTAGAGADPCNQCVSCREIIGGRSLDVLEIDGASNRGIDEIRDLRERVGYAPSSSRYKIYIIDEVHMLTTEAFNALLKTLEEPPSHVIFIFATTAPHKVPPTILSRCQRFDFKSVPTAAIAGQLDKVLKEEKIAMSPEVVELVARKATGAMRDALSLCDQVIAFCDGDYTVEKASQVLGVLDAELFFALSAQIAGRNTLEVVRFVDRLVDSGVDLEGFYAELARHYRNLIIFKLGAKDPSALDIPLSQAPRYAELAAAFELEDLVRSLQLILRFEEIFKFSGQQKISLELLLVRLTLLEKSVNITELISRIESGSSGPVLNPAAGAAGGGRSAAGNTAGRAGAEAFSGAGSGRESSVERGPAEPVAGSASEPAGPAVELPDNEQPLLAAGDLRPVDLVLLKQLWPQVISRIKLRKLSLFPVLSSSEPARFEDDVLTLTTKGDPYNLNRLNDSTNRQIITETIKKSFGLDSLKLEILAVESSIPVQPDRAEESRNPAAQSFEQLCRSDPLMGKIKELFDPELLA</sequence>
<dbReference type="FunFam" id="1.10.8.60:FF:000013">
    <property type="entry name" value="DNA polymerase III subunit gamma/tau"/>
    <property type="match status" value="1"/>
</dbReference>
<gene>
    <name evidence="11" type="primary">dnaX</name>
    <name evidence="14" type="ORF">A3F83_07735</name>
</gene>
<dbReference type="PANTHER" id="PTHR11669">
    <property type="entry name" value="REPLICATION FACTOR C / DNA POLYMERASE III GAMMA-TAU SUBUNIT"/>
    <property type="match status" value="1"/>
</dbReference>
<organism evidence="14 15">
    <name type="scientific">Candidatus Glassbacteria bacterium RIFCSPLOWO2_12_FULL_58_11</name>
    <dbReference type="NCBI Taxonomy" id="1817867"/>
    <lineage>
        <taxon>Bacteria</taxon>
        <taxon>Candidatus Glassiibacteriota</taxon>
    </lineage>
</organism>
<dbReference type="InterPro" id="IPR003593">
    <property type="entry name" value="AAA+_ATPase"/>
</dbReference>
<dbReference type="CDD" id="cd00009">
    <property type="entry name" value="AAA"/>
    <property type="match status" value="1"/>
</dbReference>
<dbReference type="PANTHER" id="PTHR11669:SF0">
    <property type="entry name" value="PROTEIN STICHEL-LIKE 2"/>
    <property type="match status" value="1"/>
</dbReference>
<reference evidence="14 15" key="1">
    <citation type="journal article" date="2016" name="Nat. Commun.">
        <title>Thousands of microbial genomes shed light on interconnected biogeochemical processes in an aquifer system.</title>
        <authorList>
            <person name="Anantharaman K."/>
            <person name="Brown C.T."/>
            <person name="Hug L.A."/>
            <person name="Sharon I."/>
            <person name="Castelle C.J."/>
            <person name="Probst A.J."/>
            <person name="Thomas B.C."/>
            <person name="Singh A."/>
            <person name="Wilkins M.J."/>
            <person name="Karaoz U."/>
            <person name="Brodie E.L."/>
            <person name="Williams K.H."/>
            <person name="Hubbard S.S."/>
            <person name="Banfield J.F."/>
        </authorList>
    </citation>
    <scope>NUCLEOTIDE SEQUENCE [LARGE SCALE GENOMIC DNA]</scope>
</reference>
<dbReference type="EMBL" id="MFIX01000168">
    <property type="protein sequence ID" value="OGG02868.1"/>
    <property type="molecule type" value="Genomic_DNA"/>
</dbReference>
<comment type="similarity">
    <text evidence="1 11">Belongs to the DnaX/STICHEL family.</text>
</comment>
<evidence type="ECO:0000256" key="6">
    <source>
        <dbReference type="ARBA" id="ARBA00022741"/>
    </source>
</evidence>
<keyword evidence="5" id="KW-0479">Metal-binding</keyword>
<dbReference type="InterPro" id="IPR050238">
    <property type="entry name" value="DNA_Rep/Repair_Clamp_Loader"/>
</dbReference>
<dbReference type="SUPFAM" id="SSF48019">
    <property type="entry name" value="post-AAA+ oligomerization domain-like"/>
    <property type="match status" value="1"/>
</dbReference>
<dbReference type="GO" id="GO:0003677">
    <property type="term" value="F:DNA binding"/>
    <property type="evidence" value="ECO:0007669"/>
    <property type="project" value="InterPro"/>
</dbReference>
<dbReference type="InterPro" id="IPR001270">
    <property type="entry name" value="ClpA/B"/>
</dbReference>
<dbReference type="STRING" id="1817867.A3F83_07735"/>
<dbReference type="SUPFAM" id="SSF52540">
    <property type="entry name" value="P-loop containing nucleoside triphosphate hydrolases"/>
    <property type="match status" value="1"/>
</dbReference>
<evidence type="ECO:0000256" key="2">
    <source>
        <dbReference type="ARBA" id="ARBA00022679"/>
    </source>
</evidence>
<evidence type="ECO:0000256" key="5">
    <source>
        <dbReference type="ARBA" id="ARBA00022723"/>
    </source>
</evidence>
<evidence type="ECO:0000256" key="4">
    <source>
        <dbReference type="ARBA" id="ARBA00022705"/>
    </source>
</evidence>
<proteinExistence type="inferred from homology"/>
<keyword evidence="4 11" id="KW-0235">DNA replication</keyword>